<comment type="caution">
    <text evidence="3">The sequence shown here is derived from an EMBL/GenBank/DDBJ whole genome shotgun (WGS) entry which is preliminary data.</text>
</comment>
<keyword evidence="1" id="KW-0812">Transmembrane</keyword>
<keyword evidence="1" id="KW-1133">Transmembrane helix</keyword>
<feature type="domain" description="NACHT" evidence="2">
    <location>
        <begin position="102"/>
        <end position="223"/>
    </location>
</feature>
<feature type="transmembrane region" description="Helical" evidence="1">
    <location>
        <begin position="844"/>
        <end position="867"/>
    </location>
</feature>
<keyword evidence="1" id="KW-0472">Membrane</keyword>
<dbReference type="PANTHER" id="PTHR46312">
    <property type="entry name" value="NACHT DOMAIN-CONTAINING PROTEIN"/>
    <property type="match status" value="1"/>
</dbReference>
<feature type="transmembrane region" description="Helical" evidence="1">
    <location>
        <begin position="912"/>
        <end position="936"/>
    </location>
</feature>
<dbReference type="InterPro" id="IPR016024">
    <property type="entry name" value="ARM-type_fold"/>
</dbReference>
<name>A0A428YAQ6_KIBAR</name>
<evidence type="ECO:0000256" key="1">
    <source>
        <dbReference type="SAM" id="Phobius"/>
    </source>
</evidence>
<feature type="transmembrane region" description="Helical" evidence="1">
    <location>
        <begin position="6"/>
        <end position="29"/>
    </location>
</feature>
<dbReference type="EMBL" id="QHKI01000094">
    <property type="protein sequence ID" value="RSM64639.1"/>
    <property type="molecule type" value="Genomic_DNA"/>
</dbReference>
<dbReference type="PROSITE" id="PS50837">
    <property type="entry name" value="NACHT"/>
    <property type="match status" value="1"/>
</dbReference>
<proteinExistence type="predicted"/>
<sequence length="991" mass="109424">MGAIWSWLAPLGIGVLVAAILLWVVKLYLAERIKRFASRPRSARFTRLQVARYQKSITADFRMHRAGFADEAIADITKVYVPLQSEQHGERKDLYESIRAEPRSVVVGPAGAGKSMLLKNAMLTWARKRTRRVPVLVELHRCNASDEQLLDLVAAEIGRCLPNRRRRPDRDRALAEKALTHGRLSLLFDGLDEVGRDDHNRVVRALLDFARQYRDCQMIVTCRDVVYQGQLDTQFQHKVSVAKFDDAAILQFLGNSKDIKDKTAVAEIFEALQNNPALMGLARSPLLLTMIAYLHGKVFSKAKRALPTSRSAFYEQAITHLLRRDADLDRAGPIEVFDVGEKLAVLQRAALTMQESTGGDDADRRTITDARLRALTLEMLPDLNLDRDQIKPLLTEIVDRSQLLFPLDKRRSQYQFGHTTLQEYLAAVELADDPDRLLDSYMADPLAWRETVKLWCGSTSRDCTRVVTAIFSSPQAHHKILALECLAEARRIASDFADEVIRFFRAELDQPGPDRAAITTAFGAVAADSRPRGRQVLELLSDAANIDTAHIADNPAKTFAMQALSASGRLEAAETLAKLAIRDADARTALRDMGELALPVLTEHASNGHGWAVDDLGVVGTPSAAKALSSLLWTPDAPVAKRAAWCLAGLIRNPDVEEILRADTWVGAGPVMEWVWKPFANGKDDPLVRIAGRIAYLLYESDHDDVPPELDGIDSRIGIPLAILWCDHEFKKVDLPREKEREIGVVLNQVPSRRGLTVVGADIESALIAAATDPSPEAGRLQSLVVSATVPPPRLERMLKMLRWPVRAMVTATMISSRFDRYPLRPEVRFSDWSTVRAERRDSFWLWMFSGITVGAFAIGLIVVGVLRAVLTLTGTLPFGPVWLSEALFAGIALVLVTVAAELIAHAPYPLFLSAVIVGVAAAGVTAVFAVATLIHWLTVPILAGLAGLLVAAGLVGLVANRWDLRNDNVFRRCWDAENMRTSGRTSILAG</sequence>
<evidence type="ECO:0000313" key="3">
    <source>
        <dbReference type="EMBL" id="RSM64639.1"/>
    </source>
</evidence>
<dbReference type="Proteomes" id="UP000287547">
    <property type="component" value="Unassembled WGS sequence"/>
</dbReference>
<accession>A0A428YAQ6</accession>
<feature type="transmembrane region" description="Helical" evidence="1">
    <location>
        <begin position="942"/>
        <end position="963"/>
    </location>
</feature>
<dbReference type="OrthoDB" id="135105at2"/>
<dbReference type="RefSeq" id="WP_037251595.1">
    <property type="nucleotide sequence ID" value="NZ_QHKI01000094.1"/>
</dbReference>
<evidence type="ECO:0000313" key="4">
    <source>
        <dbReference type="Proteomes" id="UP000287547"/>
    </source>
</evidence>
<dbReference type="AlphaFoldDB" id="A0A428YAQ6"/>
<feature type="transmembrane region" description="Helical" evidence="1">
    <location>
        <begin position="887"/>
        <end position="905"/>
    </location>
</feature>
<gene>
    <name evidence="3" type="ORF">DMH04_50890</name>
</gene>
<dbReference type="InterPro" id="IPR007111">
    <property type="entry name" value="NACHT_NTPase"/>
</dbReference>
<dbReference type="Gene3D" id="3.40.50.300">
    <property type="entry name" value="P-loop containing nucleotide triphosphate hydrolases"/>
    <property type="match status" value="1"/>
</dbReference>
<dbReference type="Pfam" id="PF05729">
    <property type="entry name" value="NACHT"/>
    <property type="match status" value="1"/>
</dbReference>
<organism evidence="3 4">
    <name type="scientific">Kibdelosporangium aridum</name>
    <dbReference type="NCBI Taxonomy" id="2030"/>
    <lineage>
        <taxon>Bacteria</taxon>
        <taxon>Bacillati</taxon>
        <taxon>Actinomycetota</taxon>
        <taxon>Actinomycetes</taxon>
        <taxon>Pseudonocardiales</taxon>
        <taxon>Pseudonocardiaceae</taxon>
        <taxon>Kibdelosporangium</taxon>
    </lineage>
</organism>
<evidence type="ECO:0000259" key="2">
    <source>
        <dbReference type="PROSITE" id="PS50837"/>
    </source>
</evidence>
<dbReference type="SUPFAM" id="SSF52540">
    <property type="entry name" value="P-loop containing nucleoside triphosphate hydrolases"/>
    <property type="match status" value="1"/>
</dbReference>
<dbReference type="InterPro" id="IPR027417">
    <property type="entry name" value="P-loop_NTPase"/>
</dbReference>
<protein>
    <submittedName>
        <fullName evidence="3">NACHT domain-containing protein</fullName>
    </submittedName>
</protein>
<dbReference type="SUPFAM" id="SSF48371">
    <property type="entry name" value="ARM repeat"/>
    <property type="match status" value="1"/>
</dbReference>
<reference evidence="3 4" key="1">
    <citation type="submission" date="2018-05" db="EMBL/GenBank/DDBJ databases">
        <title>Evolution of GPA BGCs.</title>
        <authorList>
            <person name="Waglechner N."/>
            <person name="Wright G.D."/>
        </authorList>
    </citation>
    <scope>NUCLEOTIDE SEQUENCE [LARGE SCALE GENOMIC DNA]</scope>
    <source>
        <strain evidence="3 4">A82846</strain>
    </source>
</reference>
<dbReference type="PANTHER" id="PTHR46312:SF2">
    <property type="entry name" value="NUCLEOTIDE-BINDING OLIGOMERIZATION DOMAIN-CONTAINING PROTEIN 2-LIKE"/>
    <property type="match status" value="1"/>
</dbReference>